<name>A0A1Y2G174_9BASI</name>
<evidence type="ECO:0000256" key="2">
    <source>
        <dbReference type="ARBA" id="ARBA00004961"/>
    </source>
</evidence>
<evidence type="ECO:0000256" key="1">
    <source>
        <dbReference type="ARBA" id="ARBA00000832"/>
    </source>
</evidence>
<dbReference type="Proteomes" id="UP000193467">
    <property type="component" value="Unassembled WGS sequence"/>
</dbReference>
<dbReference type="PANTHER" id="PTHR11054">
    <property type="entry name" value="6-PHOSPHOGLUCONOLACTONASE"/>
    <property type="match status" value="1"/>
</dbReference>
<comment type="similarity">
    <text evidence="3 6">Belongs to the glucosamine/galactosamine-6-phosphate isomerase family. 6-phosphogluconolactonase subfamily.</text>
</comment>
<dbReference type="UniPathway" id="UPA00115">
    <property type="reaction ID" value="UER00409"/>
</dbReference>
<evidence type="ECO:0000256" key="6">
    <source>
        <dbReference type="RuleBase" id="RU365095"/>
    </source>
</evidence>
<dbReference type="OrthoDB" id="3269353at2759"/>
<dbReference type="InterPro" id="IPR037171">
    <property type="entry name" value="NagB/RpiA_transferase-like"/>
</dbReference>
<proteinExistence type="inferred from homology"/>
<evidence type="ECO:0000256" key="4">
    <source>
        <dbReference type="ARBA" id="ARBA00013198"/>
    </source>
</evidence>
<dbReference type="NCBIfam" id="TIGR01198">
    <property type="entry name" value="pgl"/>
    <property type="match status" value="1"/>
</dbReference>
<keyword evidence="9" id="KW-1185">Reference proteome</keyword>
<dbReference type="Pfam" id="PF01182">
    <property type="entry name" value="Glucosamine_iso"/>
    <property type="match status" value="1"/>
</dbReference>
<sequence length="255" mass="27841">MIPPPVVYAFPTPAALSAAGAKFILEAQNKAIEERGVFSIAFSGGDQPEVLSSGLLDCEGIQWSKWQVWLADERLVPLGHQESNYRLNMDELFSKTPINPSQVHATNPELLSDPDACAKDYEARLREAFKGNLDDAGFPRFDIVLIGMGPDGHTCSLFPSHPLLNESSRWVTFLTDSPKPPPVRITLTYPSIASARNIVSLGYGFDAATLKRVLEKEDRETGLPAARIKSSDGSPVLWFIGEGSTKGLDYPVTPL</sequence>
<protein>
    <recommendedName>
        <fullName evidence="4 6">6-phosphogluconolactonase</fullName>
        <shortName evidence="6">6PGL</shortName>
        <ecNumber evidence="4 6">3.1.1.31</ecNumber>
    </recommendedName>
</protein>
<dbReference type="GO" id="GO:0017057">
    <property type="term" value="F:6-phosphogluconolactonase activity"/>
    <property type="evidence" value="ECO:0007669"/>
    <property type="project" value="UniProtKB-UniRule"/>
</dbReference>
<keyword evidence="5 6" id="KW-0378">Hydrolase</keyword>
<gene>
    <name evidence="8" type="ORF">BCR35DRAFT_320235</name>
</gene>
<comment type="function">
    <text evidence="6">Hydrolysis of 6-phosphogluconolactone to 6-phosphogluconate.</text>
</comment>
<evidence type="ECO:0000259" key="7">
    <source>
        <dbReference type="Pfam" id="PF01182"/>
    </source>
</evidence>
<dbReference type="InterPro" id="IPR006148">
    <property type="entry name" value="Glc/Gal-6P_isomerase"/>
</dbReference>
<comment type="catalytic activity">
    <reaction evidence="1 6">
        <text>6-phospho-D-glucono-1,5-lactone + H2O = 6-phospho-D-gluconate + H(+)</text>
        <dbReference type="Rhea" id="RHEA:12556"/>
        <dbReference type="ChEBI" id="CHEBI:15377"/>
        <dbReference type="ChEBI" id="CHEBI:15378"/>
        <dbReference type="ChEBI" id="CHEBI:57955"/>
        <dbReference type="ChEBI" id="CHEBI:58759"/>
        <dbReference type="EC" id="3.1.1.31"/>
    </reaction>
</comment>
<dbReference type="EC" id="3.1.1.31" evidence="4 6"/>
<dbReference type="InterPro" id="IPR005900">
    <property type="entry name" value="6-phosphogluconolactonase_DevB"/>
</dbReference>
<dbReference type="GO" id="GO:0005975">
    <property type="term" value="P:carbohydrate metabolic process"/>
    <property type="evidence" value="ECO:0007669"/>
    <property type="project" value="UniProtKB-UniRule"/>
</dbReference>
<evidence type="ECO:0000256" key="5">
    <source>
        <dbReference type="ARBA" id="ARBA00022801"/>
    </source>
</evidence>
<dbReference type="FunFam" id="3.40.50.1360:FF:000005">
    <property type="entry name" value="6-phosphogluconolactonase"/>
    <property type="match status" value="1"/>
</dbReference>
<feature type="domain" description="Glucosamine/galactosamine-6-phosphate isomerase" evidence="7">
    <location>
        <begin position="12"/>
        <end position="233"/>
    </location>
</feature>
<comment type="pathway">
    <text evidence="2 6">Carbohydrate degradation; pentose phosphate pathway; D-ribulose 5-phosphate from D-glucose 6-phosphate (oxidative stage): step 2/3.</text>
</comment>
<dbReference type="EMBL" id="MCGR01000003">
    <property type="protein sequence ID" value="ORY90659.1"/>
    <property type="molecule type" value="Genomic_DNA"/>
</dbReference>
<evidence type="ECO:0000313" key="8">
    <source>
        <dbReference type="EMBL" id="ORY90659.1"/>
    </source>
</evidence>
<comment type="caution">
    <text evidence="8">The sequence shown here is derived from an EMBL/GenBank/DDBJ whole genome shotgun (WGS) entry which is preliminary data.</text>
</comment>
<evidence type="ECO:0000313" key="9">
    <source>
        <dbReference type="Proteomes" id="UP000193467"/>
    </source>
</evidence>
<dbReference type="InParanoid" id="A0A1Y2G174"/>
<dbReference type="AlphaFoldDB" id="A0A1Y2G174"/>
<dbReference type="InterPro" id="IPR039104">
    <property type="entry name" value="6PGL"/>
</dbReference>
<dbReference type="CDD" id="cd01400">
    <property type="entry name" value="6PGL"/>
    <property type="match status" value="1"/>
</dbReference>
<accession>A0A1Y2G174</accession>
<dbReference type="GO" id="GO:0006098">
    <property type="term" value="P:pentose-phosphate shunt"/>
    <property type="evidence" value="ECO:0007669"/>
    <property type="project" value="UniProtKB-UniPathway"/>
</dbReference>
<organism evidence="8 9">
    <name type="scientific">Leucosporidium creatinivorum</name>
    <dbReference type="NCBI Taxonomy" id="106004"/>
    <lineage>
        <taxon>Eukaryota</taxon>
        <taxon>Fungi</taxon>
        <taxon>Dikarya</taxon>
        <taxon>Basidiomycota</taxon>
        <taxon>Pucciniomycotina</taxon>
        <taxon>Microbotryomycetes</taxon>
        <taxon>Leucosporidiales</taxon>
        <taxon>Leucosporidium</taxon>
    </lineage>
</organism>
<dbReference type="Gene3D" id="3.40.50.1360">
    <property type="match status" value="1"/>
</dbReference>
<dbReference type="PANTHER" id="PTHR11054:SF0">
    <property type="entry name" value="6-PHOSPHOGLUCONOLACTONASE"/>
    <property type="match status" value="1"/>
</dbReference>
<dbReference type="SUPFAM" id="SSF100950">
    <property type="entry name" value="NagB/RpiA/CoA transferase-like"/>
    <property type="match status" value="1"/>
</dbReference>
<evidence type="ECO:0000256" key="3">
    <source>
        <dbReference type="ARBA" id="ARBA00010662"/>
    </source>
</evidence>
<reference evidence="8 9" key="1">
    <citation type="submission" date="2016-07" db="EMBL/GenBank/DDBJ databases">
        <title>Pervasive Adenine N6-methylation of Active Genes in Fungi.</title>
        <authorList>
            <consortium name="DOE Joint Genome Institute"/>
            <person name="Mondo S.J."/>
            <person name="Dannebaum R.O."/>
            <person name="Kuo R.C."/>
            <person name="Labutti K."/>
            <person name="Haridas S."/>
            <person name="Kuo A."/>
            <person name="Salamov A."/>
            <person name="Ahrendt S.R."/>
            <person name="Lipzen A."/>
            <person name="Sullivan W."/>
            <person name="Andreopoulos W.B."/>
            <person name="Clum A."/>
            <person name="Lindquist E."/>
            <person name="Daum C."/>
            <person name="Ramamoorthy G.K."/>
            <person name="Gryganskyi A."/>
            <person name="Culley D."/>
            <person name="Magnuson J.K."/>
            <person name="James T.Y."/>
            <person name="O'Malley M.A."/>
            <person name="Stajich J.E."/>
            <person name="Spatafora J.W."/>
            <person name="Visel A."/>
            <person name="Grigoriev I.V."/>
        </authorList>
    </citation>
    <scope>NUCLEOTIDE SEQUENCE [LARGE SCALE GENOMIC DNA]</scope>
    <source>
        <strain evidence="8 9">62-1032</strain>
    </source>
</reference>
<dbReference type="STRING" id="106004.A0A1Y2G174"/>